<protein>
    <submittedName>
        <fullName evidence="1">Uncharacterized protein</fullName>
    </submittedName>
</protein>
<evidence type="ECO:0000313" key="2">
    <source>
        <dbReference type="Proteomes" id="UP001214576"/>
    </source>
</evidence>
<sequence length="132" mass="14605">MQEVVREPTEQQQSLELHHCTFLLEAISGAPALKTAFPIAHLEGPPFLPKVRTKPTVGRQFPAGLSEPGLDPGRLIYAVSFINDQLMNTAASENRKQWTILFLKPGNGPVISPGEGSFRGSEFYVNFPDWQT</sequence>
<evidence type="ECO:0000313" key="1">
    <source>
        <dbReference type="EMBL" id="KAI4538323.1"/>
    </source>
</evidence>
<dbReference type="EMBL" id="JAKZEL010000013">
    <property type="protein sequence ID" value="KAI4538323.1"/>
    <property type="molecule type" value="Genomic_DNA"/>
</dbReference>
<dbReference type="Proteomes" id="UP001214576">
    <property type="component" value="Unassembled WGS sequence"/>
</dbReference>
<accession>A0AAD4U0Z5</accession>
<keyword evidence="2" id="KW-1185">Reference proteome</keyword>
<comment type="caution">
    <text evidence="1">The sequence shown here is derived from an EMBL/GenBank/DDBJ whole genome shotgun (WGS) entry which is preliminary data.</text>
</comment>
<gene>
    <name evidence="1" type="ORF">MG293_011726</name>
</gene>
<name>A0AAD4U0Z5_OVIAM</name>
<reference evidence="1" key="1">
    <citation type="submission" date="2022-03" db="EMBL/GenBank/DDBJ databases">
        <title>Genomic analyses of argali, domestic sheep and their hybrids provide insights into chromosomal evolution, heterosis and genetic basis of agronomic traits.</title>
        <authorList>
            <person name="Li M."/>
        </authorList>
    </citation>
    <scope>NUCLEOTIDE SEQUENCE</scope>
    <source>
        <strain evidence="1">CAU-MHL-2022a</strain>
        <tissue evidence="1">Skin</tissue>
    </source>
</reference>
<proteinExistence type="predicted"/>
<organism evidence="1 2">
    <name type="scientific">Ovis ammon polii</name>
    <dbReference type="NCBI Taxonomy" id="230172"/>
    <lineage>
        <taxon>Eukaryota</taxon>
        <taxon>Metazoa</taxon>
        <taxon>Chordata</taxon>
        <taxon>Craniata</taxon>
        <taxon>Vertebrata</taxon>
        <taxon>Euteleostomi</taxon>
        <taxon>Mammalia</taxon>
        <taxon>Eutheria</taxon>
        <taxon>Laurasiatheria</taxon>
        <taxon>Artiodactyla</taxon>
        <taxon>Ruminantia</taxon>
        <taxon>Pecora</taxon>
        <taxon>Bovidae</taxon>
        <taxon>Caprinae</taxon>
        <taxon>Ovis</taxon>
    </lineage>
</organism>
<dbReference type="AlphaFoldDB" id="A0AAD4U0Z5"/>